<keyword evidence="1" id="KW-0732">Signal</keyword>
<sequence>MKLLLVFVSVFALAHSFAVESNEAPESVNAVAPEQARKTLPLNAVCDPNIDMPDCQCFGKWQRCDCPWFSNEPCRCTRGYKWHYIHKLSCPNKDEWGPYNREEDELERSPC</sequence>
<feature type="signal peptide" evidence="1">
    <location>
        <begin position="1"/>
        <end position="18"/>
    </location>
</feature>
<protein>
    <submittedName>
        <fullName evidence="2">Secretory peptide</fullName>
    </submittedName>
</protein>
<reference evidence="2" key="1">
    <citation type="submission" date="2012-11" db="EMBL/GenBank/DDBJ databases">
        <authorList>
            <person name="Chen J."/>
            <person name="Li Q."/>
            <person name="He Y."/>
            <person name="Liang H."/>
        </authorList>
    </citation>
    <scope>NUCLEOTIDE SEQUENCE</scope>
</reference>
<proteinExistence type="evidence at transcript level"/>
<evidence type="ECO:0000256" key="1">
    <source>
        <dbReference type="SAM" id="SignalP"/>
    </source>
</evidence>
<organism evidence="2">
    <name type="scientific">Heteropoda venatoria</name>
    <name type="common">Brown huntsman spider</name>
    <name type="synonym">Aranea venatoria</name>
    <dbReference type="NCBI Taxonomy" id="152925"/>
    <lineage>
        <taxon>Eukaryota</taxon>
        <taxon>Metazoa</taxon>
        <taxon>Ecdysozoa</taxon>
        <taxon>Arthropoda</taxon>
        <taxon>Chelicerata</taxon>
        <taxon>Arachnida</taxon>
        <taxon>Araneae</taxon>
        <taxon>Araneomorphae</taxon>
        <taxon>Entelegynae</taxon>
        <taxon>Dionycha</taxon>
        <taxon>Sparassidae</taxon>
        <taxon>Heteropoda</taxon>
    </lineage>
</organism>
<accession>A0A088BPD7</accession>
<dbReference type="EMBL" id="KC145724">
    <property type="protein sequence ID" value="AHF45872.1"/>
    <property type="molecule type" value="mRNA"/>
</dbReference>
<feature type="chain" id="PRO_5001836339" evidence="1">
    <location>
        <begin position="19"/>
        <end position="111"/>
    </location>
</feature>
<dbReference type="AlphaFoldDB" id="A0A088BPD7"/>
<name>A0A088BPD7_HETVE</name>
<evidence type="ECO:0000313" key="2">
    <source>
        <dbReference type="EMBL" id="AHF45872.1"/>
    </source>
</evidence>